<dbReference type="RefSeq" id="WP_256764744.1">
    <property type="nucleotide sequence ID" value="NZ_JANIGO010000003.1"/>
</dbReference>
<accession>A0ABT1WHF6</accession>
<keyword evidence="1" id="KW-0472">Membrane</keyword>
<keyword evidence="1" id="KW-1133">Transmembrane helix</keyword>
<organism evidence="2 3">
    <name type="scientific">Limnobacter humi</name>
    <dbReference type="NCBI Taxonomy" id="1778671"/>
    <lineage>
        <taxon>Bacteria</taxon>
        <taxon>Pseudomonadati</taxon>
        <taxon>Pseudomonadota</taxon>
        <taxon>Betaproteobacteria</taxon>
        <taxon>Burkholderiales</taxon>
        <taxon>Burkholderiaceae</taxon>
        <taxon>Limnobacter</taxon>
    </lineage>
</organism>
<comment type="caution">
    <text evidence="2">The sequence shown here is derived from an EMBL/GenBank/DDBJ whole genome shotgun (WGS) entry which is preliminary data.</text>
</comment>
<dbReference type="Proteomes" id="UP001204142">
    <property type="component" value="Unassembled WGS sequence"/>
</dbReference>
<reference evidence="2 3" key="1">
    <citation type="submission" date="2022-07" db="EMBL/GenBank/DDBJ databases">
        <authorList>
            <person name="Xamxidin M."/>
            <person name="Wu M."/>
        </authorList>
    </citation>
    <scope>NUCLEOTIDE SEQUENCE [LARGE SCALE GENOMIC DNA]</scope>
    <source>
        <strain evidence="2 3">NBRC 111650</strain>
    </source>
</reference>
<evidence type="ECO:0000256" key="1">
    <source>
        <dbReference type="SAM" id="Phobius"/>
    </source>
</evidence>
<proteinExistence type="predicted"/>
<keyword evidence="3" id="KW-1185">Reference proteome</keyword>
<keyword evidence="1" id="KW-0812">Transmembrane</keyword>
<name>A0ABT1WHF6_9BURK</name>
<evidence type="ECO:0008006" key="4">
    <source>
        <dbReference type="Google" id="ProtNLM"/>
    </source>
</evidence>
<feature type="transmembrane region" description="Helical" evidence="1">
    <location>
        <begin position="36"/>
        <end position="53"/>
    </location>
</feature>
<protein>
    <recommendedName>
        <fullName evidence="4">Holin</fullName>
    </recommendedName>
</protein>
<evidence type="ECO:0000313" key="3">
    <source>
        <dbReference type="Proteomes" id="UP001204142"/>
    </source>
</evidence>
<sequence>MKTFNNALSHAVASAVPTFILLNLNGTTLFHGFESTVAVALLVGGLSATAQMLSDTFRQSRRPAGTRRALKAKQA</sequence>
<dbReference type="EMBL" id="JANIGO010000003">
    <property type="protein sequence ID" value="MCQ8896955.1"/>
    <property type="molecule type" value="Genomic_DNA"/>
</dbReference>
<gene>
    <name evidence="2" type="ORF">NQT62_10980</name>
</gene>
<feature type="transmembrane region" description="Helical" evidence="1">
    <location>
        <begin position="7"/>
        <end position="24"/>
    </location>
</feature>
<evidence type="ECO:0000313" key="2">
    <source>
        <dbReference type="EMBL" id="MCQ8896955.1"/>
    </source>
</evidence>